<protein>
    <submittedName>
        <fullName evidence="4">Uncharacterized protein</fullName>
    </submittedName>
</protein>
<keyword evidence="5" id="KW-1185">Reference proteome</keyword>
<evidence type="ECO:0000256" key="3">
    <source>
        <dbReference type="ARBA" id="ARBA00023002"/>
    </source>
</evidence>
<dbReference type="InterPro" id="IPR002347">
    <property type="entry name" value="SDR_fam"/>
</dbReference>
<comment type="caution">
    <text evidence="4">The sequence shown here is derived from an EMBL/GenBank/DDBJ whole genome shotgun (WGS) entry which is preliminary data.</text>
</comment>
<dbReference type="InterPro" id="IPR036291">
    <property type="entry name" value="NAD(P)-bd_dom_sf"/>
</dbReference>
<comment type="similarity">
    <text evidence="1">Belongs to the short-chain dehydrogenases/reductases (SDR) family.</text>
</comment>
<evidence type="ECO:0000256" key="1">
    <source>
        <dbReference type="ARBA" id="ARBA00006484"/>
    </source>
</evidence>
<gene>
    <name evidence="4" type="ORF">SLS62_005674</name>
</gene>
<reference evidence="4 5" key="1">
    <citation type="submission" date="2024-02" db="EMBL/GenBank/DDBJ databases">
        <title>De novo assembly and annotation of 12 fungi associated with fruit tree decline syndrome in Ontario, Canada.</title>
        <authorList>
            <person name="Sulman M."/>
            <person name="Ellouze W."/>
            <person name="Ilyukhin E."/>
        </authorList>
    </citation>
    <scope>NUCLEOTIDE SEQUENCE [LARGE SCALE GENOMIC DNA]</scope>
    <source>
        <strain evidence="4 5">M11/M66-122</strain>
    </source>
</reference>
<dbReference type="Proteomes" id="UP001320420">
    <property type="component" value="Unassembled WGS sequence"/>
</dbReference>
<name>A0AAN9UR33_9PEZI</name>
<dbReference type="Pfam" id="PF00106">
    <property type="entry name" value="adh_short"/>
    <property type="match status" value="1"/>
</dbReference>
<dbReference type="AlphaFoldDB" id="A0AAN9UR33"/>
<organism evidence="4 5">
    <name type="scientific">Diatrype stigma</name>
    <dbReference type="NCBI Taxonomy" id="117547"/>
    <lineage>
        <taxon>Eukaryota</taxon>
        <taxon>Fungi</taxon>
        <taxon>Dikarya</taxon>
        <taxon>Ascomycota</taxon>
        <taxon>Pezizomycotina</taxon>
        <taxon>Sordariomycetes</taxon>
        <taxon>Xylariomycetidae</taxon>
        <taxon>Xylariales</taxon>
        <taxon>Diatrypaceae</taxon>
        <taxon>Diatrype</taxon>
    </lineage>
</organism>
<accession>A0AAN9UR33</accession>
<keyword evidence="2" id="KW-0521">NADP</keyword>
<dbReference type="EMBL" id="JAKJXP020000039">
    <property type="protein sequence ID" value="KAK7752338.1"/>
    <property type="molecule type" value="Genomic_DNA"/>
</dbReference>
<proteinExistence type="inferred from homology"/>
<dbReference type="Gene3D" id="3.40.50.720">
    <property type="entry name" value="NAD(P)-binding Rossmann-like Domain"/>
    <property type="match status" value="1"/>
</dbReference>
<evidence type="ECO:0000313" key="5">
    <source>
        <dbReference type="Proteomes" id="UP001320420"/>
    </source>
</evidence>
<evidence type="ECO:0000256" key="2">
    <source>
        <dbReference type="ARBA" id="ARBA00022857"/>
    </source>
</evidence>
<keyword evidence="3" id="KW-0560">Oxidoreductase</keyword>
<dbReference type="PRINTS" id="PR00081">
    <property type="entry name" value="GDHRDH"/>
</dbReference>
<sequence>MLFTIIIGIAVVVILAGSMTDVREMFRVVLFGSRNDASRSAAGFDPAKDIPSLAGKVIMITGAAGFLGRQTAIELARYGRPARIYVADLPRDEESKKAVANEIIHGAYGDHEESAELRTEIRFVDLDLASLESVRNCAASFLAQEEQLDILFLNAGIIRVSPATTKEGYEAHFGINYLGHALLARLLTPLLRHTAERPGADPYAKRYGQSKVALIGLTKELSREYPQFTVAAVHPGRILTGMAESLRKESLLTRLTLPIAPLFCVSPSVGIRNHLWAATSPDVVSGMYYEPVGVPGKLSAPAQDEKLLKRLHEWTNDALKATKPTE</sequence>
<dbReference type="GO" id="GO:0016491">
    <property type="term" value="F:oxidoreductase activity"/>
    <property type="evidence" value="ECO:0007669"/>
    <property type="project" value="UniProtKB-KW"/>
</dbReference>
<dbReference type="PANTHER" id="PTHR24320:SF282">
    <property type="entry name" value="WW DOMAIN-CONTAINING OXIDOREDUCTASE"/>
    <property type="match status" value="1"/>
</dbReference>
<dbReference type="PANTHER" id="PTHR24320">
    <property type="entry name" value="RETINOL DEHYDROGENASE"/>
    <property type="match status" value="1"/>
</dbReference>
<evidence type="ECO:0000313" key="4">
    <source>
        <dbReference type="EMBL" id="KAK7752338.1"/>
    </source>
</evidence>
<dbReference type="SUPFAM" id="SSF51735">
    <property type="entry name" value="NAD(P)-binding Rossmann-fold domains"/>
    <property type="match status" value="1"/>
</dbReference>